<proteinExistence type="predicted"/>
<protein>
    <submittedName>
        <fullName evidence="1">Uncharacterized protein</fullName>
    </submittedName>
</protein>
<dbReference type="RefSeq" id="WP_132160362.1">
    <property type="nucleotide sequence ID" value="NZ_AP020326.1"/>
</dbReference>
<evidence type="ECO:0000313" key="2">
    <source>
        <dbReference type="Proteomes" id="UP000327362"/>
    </source>
</evidence>
<evidence type="ECO:0000313" key="1">
    <source>
        <dbReference type="EMBL" id="BBN46780.1"/>
    </source>
</evidence>
<sequence>MSRTDAHVPLWVRLGRGDLDAEAQHAFDHAVCDLPERPPSRWEGWLPATRCRWTLRYTGTNICSCAMCHAGPQHRQENRNQRHRDRMALRAALGRWRSGEQSAFDDIAPPSRVYYW</sequence>
<reference evidence="1 2" key="1">
    <citation type="submission" date="2019-09" db="EMBL/GenBank/DDBJ databases">
        <title>Complete genome sequence of Mycobacterium avium subsp. hominissuis strain JP-H-1.</title>
        <authorList>
            <person name="Kinoshita Y."/>
            <person name="Niwa H."/>
            <person name="Uchida-Fujii E."/>
            <person name="Nukada T."/>
        </authorList>
    </citation>
    <scope>NUCLEOTIDE SEQUENCE [LARGE SCALE GENOMIC DNA]</scope>
    <source>
        <strain evidence="1 2">JP-H-1</strain>
    </source>
</reference>
<dbReference type="AlphaFoldDB" id="A0AAI8SKC6"/>
<gene>
    <name evidence="1" type="ORF">JPH1_12550</name>
</gene>
<accession>A0AAI8SKC6</accession>
<organism evidence="1 2">
    <name type="scientific">Mycobacterium avium subsp. hominissuis</name>
    <dbReference type="NCBI Taxonomy" id="439334"/>
    <lineage>
        <taxon>Bacteria</taxon>
        <taxon>Bacillati</taxon>
        <taxon>Actinomycetota</taxon>
        <taxon>Actinomycetes</taxon>
        <taxon>Mycobacteriales</taxon>
        <taxon>Mycobacteriaceae</taxon>
        <taxon>Mycobacterium</taxon>
        <taxon>Mycobacterium avium complex (MAC)</taxon>
    </lineage>
</organism>
<name>A0AAI8SKC6_MYCAV</name>
<dbReference type="EMBL" id="AP020326">
    <property type="protein sequence ID" value="BBN46780.1"/>
    <property type="molecule type" value="Genomic_DNA"/>
</dbReference>
<dbReference type="Proteomes" id="UP000327362">
    <property type="component" value="Chromosome"/>
</dbReference>